<evidence type="ECO:0000256" key="14">
    <source>
        <dbReference type="HAMAP-Rule" id="MF_01452"/>
    </source>
</evidence>
<keyword evidence="5 14" id="KW-0227">DNA damage</keyword>
<dbReference type="InterPro" id="IPR027417">
    <property type="entry name" value="P-loop_NTPase"/>
</dbReference>
<comment type="function">
    <text evidence="14">The heterodimer acts as both an ATP-dependent DNA helicase and an ATP-dependent, dual-direction single-stranded exonuclease. Recognizes the chi site generating a DNA molecule suitable for the initiation of homologous recombination. The AddB subunit has 5' -&gt; 3' nuclease activity but not helicase activity.</text>
</comment>
<dbReference type="PANTHER" id="PTHR30591:SF1">
    <property type="entry name" value="RECBCD ENZYME SUBUNIT RECC"/>
    <property type="match status" value="1"/>
</dbReference>
<sequence length="1161" mass="135304">MALQFILGRSGSEFGHYVLNEITEEMKQDPQGDPIFYLVPDQMAFQQEYDLIRQSGINGSIRAQVFSFSRLAWYIFNEVGGATKPFITSTGIQMMLRKLADEHKEELLAFQEAVDKQGFIDHLEKMITELKRYRITPEALHSIMMEMSKFQHTQPNEVALKNKLNDLALIYYELDQQLRGHYIDHEDQLELMVEKIRETGILSESTIYIDGFHRFTPQEYYVLEALMKYAKDVKITLMINPGVSDGSELDLFYQTKTTYDMILGMAEETEIEIEEPYYLSPQLRFKGNRGLEHLERYFETQPVPKFDGKAPLKLVETVHPRAEVEGVAQEITRLVRDEGYRYRDMALLIRQPEVYHDLIETIFEDYQIPVFIDEKKTMLNHPFVELIRTGLEVVDSNWRYDAIFRLLKTGFVLPNHEEFPLNEEAIDTLENYVLEYGIRRREQWLSNEKWPYQKFTGLDFRRQTDEEKEMEDRINAYRDQVVSALKWFDHQIREVKTIAEKCQVVYQWLDHLDAPRSLEKLRDQYDEAGRVEKGREQEQVWQAVMELFDEMVEMIGEDPISNQTFLSIVEAGFDTLTFAQVPPTIDHVIIGSIERSRLSDIKAGFVLGAIEGVYPLKPPGEGMVTDDERLILEEHGITLADRADRVLLDDRFYMYIAFTLASEKLWVSYPLSDEEGRSKVPAPIVKRLQTMFPHAERKFIMDDEDEQDPMRFITNQEKSRAILTAELSKFLRGYPVADVYWDTLHWYIEHEIKNGITHRVLQSLFYRPEPKNLESNTVDQLYDQTIRSSVSRLETYHQCSYRYFAQYTLGLNERSTFQLAAPDIGQLFHESLRAITEWVYEEGKAFFELTDDEIRAYARRAVEKLAPVLNHQILFSSNRYQYILRKLEQVIIRATNVLAYQAKHSKFSPAGIEIGFGRRHKLPPLQLSLPKGYQLELSGRIDRVDQAEIDDQLYLRIIDYKSSQKDLSLVDVYYGLALQMLTYLDVVLTHSSSWVGKQAEPAGVLYFHVHNPTISDPKSLDEDTIEEEMIKAFKMKGLLLEDEEVATAMDQSIDSGMSKIAPFGVKKDGSFRSGSKTVDQEVFNRMNEYVRNVMTNAGQDIVNGQVKLNPFQKKDLVACTYCPFQSVCQFDPTLEEHEYRRLKEEPDSVMLEKILKREGEL</sequence>
<dbReference type="GO" id="GO:0051539">
    <property type="term" value="F:4 iron, 4 sulfur cluster binding"/>
    <property type="evidence" value="ECO:0007669"/>
    <property type="project" value="UniProtKB-KW"/>
</dbReference>
<evidence type="ECO:0000256" key="1">
    <source>
        <dbReference type="ARBA" id="ARBA00022485"/>
    </source>
</evidence>
<evidence type="ECO:0000256" key="11">
    <source>
        <dbReference type="ARBA" id="ARBA00023014"/>
    </source>
</evidence>
<feature type="domain" description="UvrD-like helicase C-terminal" evidence="15">
    <location>
        <begin position="281"/>
        <end position="598"/>
    </location>
</feature>
<dbReference type="Gene3D" id="6.10.140.1030">
    <property type="match status" value="1"/>
</dbReference>
<dbReference type="SUPFAM" id="SSF52540">
    <property type="entry name" value="P-loop containing nucleoside triphosphate hydrolases"/>
    <property type="match status" value="1"/>
</dbReference>
<evidence type="ECO:0000256" key="3">
    <source>
        <dbReference type="ARBA" id="ARBA00022723"/>
    </source>
</evidence>
<evidence type="ECO:0000256" key="12">
    <source>
        <dbReference type="ARBA" id="ARBA00023125"/>
    </source>
</evidence>
<gene>
    <name evidence="14" type="primary">addB</name>
    <name evidence="16" type="ORF">SAMN05216362_10391</name>
</gene>
<dbReference type="NCBIfam" id="TIGR02773">
    <property type="entry name" value="addB_Gpos"/>
    <property type="match status" value="1"/>
</dbReference>
<dbReference type="InterPro" id="IPR049035">
    <property type="entry name" value="ADDB_N"/>
</dbReference>
<dbReference type="InterPro" id="IPR038726">
    <property type="entry name" value="PDDEXK_AddAB-type"/>
</dbReference>
<evidence type="ECO:0000256" key="10">
    <source>
        <dbReference type="ARBA" id="ARBA00023004"/>
    </source>
</evidence>
<dbReference type="GO" id="GO:0004386">
    <property type="term" value="F:helicase activity"/>
    <property type="evidence" value="ECO:0007669"/>
    <property type="project" value="UniProtKB-KW"/>
</dbReference>
<comment type="subunit">
    <text evidence="14">Heterodimer of AddA and AddB.</text>
</comment>
<dbReference type="OrthoDB" id="9758506at2"/>
<evidence type="ECO:0000313" key="16">
    <source>
        <dbReference type="EMBL" id="SEP82143.1"/>
    </source>
</evidence>
<evidence type="ECO:0000256" key="7">
    <source>
        <dbReference type="ARBA" id="ARBA00022806"/>
    </source>
</evidence>
<keyword evidence="12 14" id="KW-0238">DNA-binding</keyword>
<keyword evidence="10 14" id="KW-0408">Iron</keyword>
<dbReference type="GO" id="GO:0005524">
    <property type="term" value="F:ATP binding"/>
    <property type="evidence" value="ECO:0007669"/>
    <property type="project" value="UniProtKB-UniRule"/>
</dbReference>
<keyword evidence="1 14" id="KW-0004">4Fe-4S</keyword>
<dbReference type="GO" id="GO:0046872">
    <property type="term" value="F:metal ion binding"/>
    <property type="evidence" value="ECO:0007669"/>
    <property type="project" value="UniProtKB-KW"/>
</dbReference>
<keyword evidence="9 14" id="KW-0067">ATP-binding</keyword>
<dbReference type="GO" id="GO:0000724">
    <property type="term" value="P:double-strand break repair via homologous recombination"/>
    <property type="evidence" value="ECO:0007669"/>
    <property type="project" value="UniProtKB-UniRule"/>
</dbReference>
<accession>A0A1H9B0D4</accession>
<keyword evidence="11 14" id="KW-0411">Iron-sulfur</keyword>
<dbReference type="PROSITE" id="PS51217">
    <property type="entry name" value="UVRD_HELICASE_CTER"/>
    <property type="match status" value="1"/>
</dbReference>
<feature type="binding site" evidence="14">
    <location>
        <position position="1128"/>
    </location>
    <ligand>
        <name>[4Fe-4S] cluster</name>
        <dbReference type="ChEBI" id="CHEBI:49883"/>
    </ligand>
</feature>
<dbReference type="GO" id="GO:0003690">
    <property type="term" value="F:double-stranded DNA binding"/>
    <property type="evidence" value="ECO:0007669"/>
    <property type="project" value="UniProtKB-UniRule"/>
</dbReference>
<dbReference type="HAMAP" id="MF_01452">
    <property type="entry name" value="AddB_type1"/>
    <property type="match status" value="1"/>
</dbReference>
<reference evidence="16 17" key="1">
    <citation type="submission" date="2016-10" db="EMBL/GenBank/DDBJ databases">
        <authorList>
            <person name="de Groot N.N."/>
        </authorList>
    </citation>
    <scope>NUCLEOTIDE SEQUENCE [LARGE SCALE GENOMIC DNA]</scope>
    <source>
        <strain evidence="16 17">DSM 21633</strain>
    </source>
</reference>
<comment type="miscellaneous">
    <text evidence="14">Despite having conserved helicase domains, this subunit does not have helicase activity.</text>
</comment>
<dbReference type="EMBL" id="FOES01000003">
    <property type="protein sequence ID" value="SEP82143.1"/>
    <property type="molecule type" value="Genomic_DNA"/>
</dbReference>
<dbReference type="GO" id="GO:0008409">
    <property type="term" value="F:5'-3' exonuclease activity"/>
    <property type="evidence" value="ECO:0007669"/>
    <property type="project" value="UniProtKB-UniRule"/>
</dbReference>
<organism evidence="16 17">
    <name type="scientific">Piscibacillus halophilus</name>
    <dbReference type="NCBI Taxonomy" id="571933"/>
    <lineage>
        <taxon>Bacteria</taxon>
        <taxon>Bacillati</taxon>
        <taxon>Bacillota</taxon>
        <taxon>Bacilli</taxon>
        <taxon>Bacillales</taxon>
        <taxon>Bacillaceae</taxon>
        <taxon>Piscibacillus</taxon>
    </lineage>
</organism>
<evidence type="ECO:0000259" key="15">
    <source>
        <dbReference type="PROSITE" id="PS51217"/>
    </source>
</evidence>
<dbReference type="AlphaFoldDB" id="A0A1H9B0D4"/>
<feature type="binding site" evidence="14">
    <location>
        <position position="1119"/>
    </location>
    <ligand>
        <name>[4Fe-4S] cluster</name>
        <dbReference type="ChEBI" id="CHEBI:49883"/>
    </ligand>
</feature>
<dbReference type="Gene3D" id="3.90.320.10">
    <property type="match status" value="1"/>
</dbReference>
<comment type="cofactor">
    <cofactor evidence="14">
        <name>Mg(2+)</name>
        <dbReference type="ChEBI" id="CHEBI:18420"/>
    </cofactor>
</comment>
<evidence type="ECO:0000256" key="6">
    <source>
        <dbReference type="ARBA" id="ARBA00022801"/>
    </source>
</evidence>
<dbReference type="InterPro" id="IPR014140">
    <property type="entry name" value="DNA_helicase_suAddB"/>
</dbReference>
<protein>
    <recommendedName>
        <fullName evidence="14">ATP-dependent helicase/deoxyribonuclease subunit B</fullName>
        <ecNumber evidence="14">3.1.-.-</ecNumber>
    </recommendedName>
    <alternativeName>
        <fullName evidence="14">ATP-dependent helicase/nuclease subunit AddB</fullName>
    </alternativeName>
</protein>
<evidence type="ECO:0000256" key="13">
    <source>
        <dbReference type="ARBA" id="ARBA00023204"/>
    </source>
</evidence>
<dbReference type="EC" id="3.1.-.-" evidence="14"/>
<keyword evidence="7 14" id="KW-0347">Helicase</keyword>
<keyword evidence="4 14" id="KW-0547">Nucleotide-binding</keyword>
<evidence type="ECO:0000256" key="4">
    <source>
        <dbReference type="ARBA" id="ARBA00022741"/>
    </source>
</evidence>
<keyword evidence="8 14" id="KW-0269">Exonuclease</keyword>
<dbReference type="Pfam" id="PF21445">
    <property type="entry name" value="ADDB_N"/>
    <property type="match status" value="1"/>
</dbReference>
<comment type="cofactor">
    <cofactor evidence="14">
        <name>[4Fe-4S] cluster</name>
        <dbReference type="ChEBI" id="CHEBI:49883"/>
    </cofactor>
    <text evidence="14">Binds 1 [4Fe-4S] cluster.</text>
</comment>
<dbReference type="STRING" id="571933.SAMN05216362_10391"/>
<keyword evidence="17" id="KW-1185">Reference proteome</keyword>
<dbReference type="RefSeq" id="WP_091772500.1">
    <property type="nucleotide sequence ID" value="NZ_FOES01000003.1"/>
</dbReference>
<dbReference type="InterPro" id="IPR014017">
    <property type="entry name" value="DNA_helicase_UvrD-like_C"/>
</dbReference>
<keyword evidence="13 14" id="KW-0234">DNA repair</keyword>
<feature type="binding site" evidence="14">
    <location>
        <position position="1122"/>
    </location>
    <ligand>
        <name>[4Fe-4S] cluster</name>
        <dbReference type="ChEBI" id="CHEBI:49883"/>
    </ligand>
</feature>
<proteinExistence type="inferred from homology"/>
<keyword evidence="6 14" id="KW-0378">Hydrolase</keyword>
<dbReference type="Pfam" id="PF12705">
    <property type="entry name" value="PDDEXK_1"/>
    <property type="match status" value="1"/>
</dbReference>
<evidence type="ECO:0000256" key="5">
    <source>
        <dbReference type="ARBA" id="ARBA00022763"/>
    </source>
</evidence>
<evidence type="ECO:0000256" key="9">
    <source>
        <dbReference type="ARBA" id="ARBA00022840"/>
    </source>
</evidence>
<evidence type="ECO:0000256" key="2">
    <source>
        <dbReference type="ARBA" id="ARBA00022722"/>
    </source>
</evidence>
<name>A0A1H9B0D4_9BACI</name>
<dbReference type="PANTHER" id="PTHR30591">
    <property type="entry name" value="RECBCD ENZYME SUBUNIT RECC"/>
    <property type="match status" value="1"/>
</dbReference>
<dbReference type="Proteomes" id="UP000199427">
    <property type="component" value="Unassembled WGS sequence"/>
</dbReference>
<feature type="binding site" evidence="14">
    <location>
        <position position="799"/>
    </location>
    <ligand>
        <name>[4Fe-4S] cluster</name>
        <dbReference type="ChEBI" id="CHEBI:49883"/>
    </ligand>
</feature>
<keyword evidence="3 14" id="KW-0479">Metal-binding</keyword>
<dbReference type="Gene3D" id="3.40.50.300">
    <property type="entry name" value="P-loop containing nucleotide triphosphate hydrolases"/>
    <property type="match status" value="3"/>
</dbReference>
<evidence type="ECO:0000313" key="17">
    <source>
        <dbReference type="Proteomes" id="UP000199427"/>
    </source>
</evidence>
<keyword evidence="2 14" id="KW-0540">Nuclease</keyword>
<evidence type="ECO:0000256" key="8">
    <source>
        <dbReference type="ARBA" id="ARBA00022839"/>
    </source>
</evidence>
<comment type="similarity">
    <text evidence="14">Belongs to the helicase family. AddB/RexB type 1 subfamily.</text>
</comment>
<dbReference type="InterPro" id="IPR011604">
    <property type="entry name" value="PDDEXK-like_dom_sf"/>
</dbReference>